<comment type="caution">
    <text evidence="2">The sequence shown here is derived from an EMBL/GenBank/DDBJ whole genome shotgun (WGS) entry which is preliminary data.</text>
</comment>
<feature type="coiled-coil region" evidence="1">
    <location>
        <begin position="10"/>
        <end position="134"/>
    </location>
</feature>
<dbReference type="EMBL" id="CAJZBQ010000053">
    <property type="protein sequence ID" value="CAG9331508.1"/>
    <property type="molecule type" value="Genomic_DNA"/>
</dbReference>
<name>A0AAU9KE67_9CILI</name>
<evidence type="ECO:0000313" key="3">
    <source>
        <dbReference type="Proteomes" id="UP001162131"/>
    </source>
</evidence>
<sequence>MNDENSNSALDQLIKLRQQAEKVLKIKESKLPELQIEEKDRDIANLKAALKAAQKKLQTQEEQHVRMINALRNEIESKDNDLEKLNKGFAVLDAEKQRMQRDLYQAQKSISDLIAEKQETIRSHLQELADLKLKHEQELYIFRKMKR</sequence>
<accession>A0AAU9KE67</accession>
<gene>
    <name evidence="2" type="ORF">BSTOLATCC_MIC53576</name>
</gene>
<keyword evidence="1" id="KW-0175">Coiled coil</keyword>
<organism evidence="2 3">
    <name type="scientific">Blepharisma stoltei</name>
    <dbReference type="NCBI Taxonomy" id="1481888"/>
    <lineage>
        <taxon>Eukaryota</taxon>
        <taxon>Sar</taxon>
        <taxon>Alveolata</taxon>
        <taxon>Ciliophora</taxon>
        <taxon>Postciliodesmatophora</taxon>
        <taxon>Heterotrichea</taxon>
        <taxon>Heterotrichida</taxon>
        <taxon>Blepharismidae</taxon>
        <taxon>Blepharisma</taxon>
    </lineage>
</organism>
<dbReference type="Proteomes" id="UP001162131">
    <property type="component" value="Unassembled WGS sequence"/>
</dbReference>
<protein>
    <submittedName>
        <fullName evidence="2">Uncharacterized protein</fullName>
    </submittedName>
</protein>
<reference evidence="2" key="1">
    <citation type="submission" date="2021-09" db="EMBL/GenBank/DDBJ databases">
        <authorList>
            <consortium name="AG Swart"/>
            <person name="Singh M."/>
            <person name="Singh A."/>
            <person name="Seah K."/>
            <person name="Emmerich C."/>
        </authorList>
    </citation>
    <scope>NUCLEOTIDE SEQUENCE</scope>
    <source>
        <strain evidence="2">ATCC30299</strain>
    </source>
</reference>
<dbReference type="AlphaFoldDB" id="A0AAU9KE67"/>
<proteinExistence type="predicted"/>
<keyword evidence="3" id="KW-1185">Reference proteome</keyword>
<evidence type="ECO:0000313" key="2">
    <source>
        <dbReference type="EMBL" id="CAG9331508.1"/>
    </source>
</evidence>
<evidence type="ECO:0000256" key="1">
    <source>
        <dbReference type="SAM" id="Coils"/>
    </source>
</evidence>